<evidence type="ECO:0000256" key="4">
    <source>
        <dbReference type="ARBA" id="ARBA00023002"/>
    </source>
</evidence>
<comment type="similarity">
    <text evidence="1">Belongs to the paxM FAD-dependent monooxygenase family.</text>
</comment>
<evidence type="ECO:0000259" key="6">
    <source>
        <dbReference type="Pfam" id="PF01494"/>
    </source>
</evidence>
<dbReference type="SUPFAM" id="SSF54373">
    <property type="entry name" value="FAD-linked reductases, C-terminal domain"/>
    <property type="match status" value="1"/>
</dbReference>
<keyword evidence="4" id="KW-0560">Oxidoreductase</keyword>
<dbReference type="InterPro" id="IPR002938">
    <property type="entry name" value="FAD-bd"/>
</dbReference>
<keyword evidence="5" id="KW-0503">Monooxygenase</keyword>
<dbReference type="RefSeq" id="XP_007318012.1">
    <property type="nucleotide sequence ID" value="XM_007317950.1"/>
</dbReference>
<dbReference type="OrthoDB" id="1878542at2759"/>
<gene>
    <name evidence="7" type="ORF">SERLADRAFT_466663</name>
</gene>
<accession>F8NUN2</accession>
<keyword evidence="2" id="KW-0285">Flavoprotein</keyword>
<dbReference type="PRINTS" id="PR00420">
    <property type="entry name" value="RNGMNOXGNASE"/>
</dbReference>
<dbReference type="PANTHER" id="PTHR13789:SF147">
    <property type="entry name" value="PUTATIVE (AFU_ORTHOLOGUE AFUA_2G01950)-RELATED"/>
    <property type="match status" value="1"/>
</dbReference>
<evidence type="ECO:0000256" key="2">
    <source>
        <dbReference type="ARBA" id="ARBA00022630"/>
    </source>
</evidence>
<reference evidence="8" key="1">
    <citation type="journal article" date="2011" name="Science">
        <title>The plant cell wall-decomposing machinery underlies the functional diversity of forest fungi.</title>
        <authorList>
            <person name="Eastwood D.C."/>
            <person name="Floudas D."/>
            <person name="Binder M."/>
            <person name="Majcherczyk A."/>
            <person name="Schneider P."/>
            <person name="Aerts A."/>
            <person name="Asiegbu F.O."/>
            <person name="Baker S.E."/>
            <person name="Barry K."/>
            <person name="Bendiksby M."/>
            <person name="Blumentritt M."/>
            <person name="Coutinho P.M."/>
            <person name="Cullen D."/>
            <person name="de Vries R.P."/>
            <person name="Gathman A."/>
            <person name="Goodell B."/>
            <person name="Henrissat B."/>
            <person name="Ihrmark K."/>
            <person name="Kauserud H."/>
            <person name="Kohler A."/>
            <person name="LaButti K."/>
            <person name="Lapidus A."/>
            <person name="Lavin J.L."/>
            <person name="Lee Y.-H."/>
            <person name="Lindquist E."/>
            <person name="Lilly W."/>
            <person name="Lucas S."/>
            <person name="Morin E."/>
            <person name="Murat C."/>
            <person name="Oguiza J.A."/>
            <person name="Park J."/>
            <person name="Pisabarro A.G."/>
            <person name="Riley R."/>
            <person name="Rosling A."/>
            <person name="Salamov A."/>
            <person name="Schmidt O."/>
            <person name="Schmutz J."/>
            <person name="Skrede I."/>
            <person name="Stenlid J."/>
            <person name="Wiebenga A."/>
            <person name="Xie X."/>
            <person name="Kuees U."/>
            <person name="Hibbett D.S."/>
            <person name="Hoffmeister D."/>
            <person name="Hoegberg N."/>
            <person name="Martin F."/>
            <person name="Grigoriev I.V."/>
            <person name="Watkinson S.C."/>
        </authorList>
    </citation>
    <scope>NUCLEOTIDE SEQUENCE [LARGE SCALE GENOMIC DNA]</scope>
    <source>
        <strain evidence="8">S7.9</strain>
    </source>
</reference>
<evidence type="ECO:0000313" key="8">
    <source>
        <dbReference type="Proteomes" id="UP000008064"/>
    </source>
</evidence>
<evidence type="ECO:0000256" key="1">
    <source>
        <dbReference type="ARBA" id="ARBA00007992"/>
    </source>
</evidence>
<dbReference type="PANTHER" id="PTHR13789">
    <property type="entry name" value="MONOOXYGENASE"/>
    <property type="match status" value="1"/>
</dbReference>
<evidence type="ECO:0000256" key="5">
    <source>
        <dbReference type="ARBA" id="ARBA00023033"/>
    </source>
</evidence>
<dbReference type="Proteomes" id="UP000008064">
    <property type="component" value="Unassembled WGS sequence"/>
</dbReference>
<feature type="domain" description="FAD-binding" evidence="6">
    <location>
        <begin position="35"/>
        <end position="382"/>
    </location>
</feature>
<dbReference type="Gene3D" id="3.50.50.60">
    <property type="entry name" value="FAD/NAD(P)-binding domain"/>
    <property type="match status" value="1"/>
</dbReference>
<dbReference type="FunFam" id="3.50.50.60:FF:000115">
    <property type="entry name" value="Salicylate hydroxylase, putative"/>
    <property type="match status" value="1"/>
</dbReference>
<dbReference type="EMBL" id="GL945433">
    <property type="protein sequence ID" value="EGO25890.1"/>
    <property type="molecule type" value="Genomic_DNA"/>
</dbReference>
<evidence type="ECO:0000313" key="7">
    <source>
        <dbReference type="EMBL" id="EGO25890.1"/>
    </source>
</evidence>
<dbReference type="KEGG" id="sla:SERLADRAFT_466663"/>
<proteinExistence type="inferred from homology"/>
<dbReference type="InterPro" id="IPR036188">
    <property type="entry name" value="FAD/NAD-bd_sf"/>
</dbReference>
<dbReference type="Pfam" id="PF01494">
    <property type="entry name" value="FAD_binding_3"/>
    <property type="match status" value="1"/>
</dbReference>
<dbReference type="GeneID" id="18819100"/>
<evidence type="ECO:0000256" key="3">
    <source>
        <dbReference type="ARBA" id="ARBA00022827"/>
    </source>
</evidence>
<dbReference type="GO" id="GO:0071949">
    <property type="term" value="F:FAD binding"/>
    <property type="evidence" value="ECO:0007669"/>
    <property type="project" value="InterPro"/>
</dbReference>
<protein>
    <recommendedName>
        <fullName evidence="6">FAD-binding domain-containing protein</fullName>
    </recommendedName>
</protein>
<organism evidence="8">
    <name type="scientific">Serpula lacrymans var. lacrymans (strain S7.9)</name>
    <name type="common">Dry rot fungus</name>
    <dbReference type="NCBI Taxonomy" id="578457"/>
    <lineage>
        <taxon>Eukaryota</taxon>
        <taxon>Fungi</taxon>
        <taxon>Dikarya</taxon>
        <taxon>Basidiomycota</taxon>
        <taxon>Agaricomycotina</taxon>
        <taxon>Agaricomycetes</taxon>
        <taxon>Agaricomycetidae</taxon>
        <taxon>Boletales</taxon>
        <taxon>Coniophorineae</taxon>
        <taxon>Serpulaceae</taxon>
        <taxon>Serpula</taxon>
    </lineage>
</organism>
<keyword evidence="3" id="KW-0274">FAD</keyword>
<name>F8NUN2_SERL9</name>
<sequence>MDTSTKVLDSTSGLQISQVKPSVLYNGRKASLSLDIVVVGCGLGGLTAAFCLTHAGHKVTILESAPEIGEIGAGIQVSPNVTRLLIRWGLGERLKDVTVKPLALTLRRWKDNQSVAWTKWGNTMDEEFGSPYYHVHRADFHRMVFDLALPHTTIRTNSRVVSVDPSKPSVTLESGEVVYADLIIGADGVKSLTREYVVGGPDKPTPTGDAAYRATIPTPLLVKDPDLKHLVDNPEMVGWMGPGRHIMAYNIRAMKEYNLVIVHPDEGAVESWTAEGNADKMRADFEGWNDCVRKLLALIPTTHDWKLMDRSPLDTWVHKEGKLVLLGDSCHPMLPYRAQGSAMAIEDAAVIGNLFSHISHRSQIAPLLYAYQSIRYARATETQASSRLNQKIFHLPDGPEQEQRDEQMRAAMETALAESRGESVTQTVNTALLGNANQWADKTKNEIQFGYDADAEADKWWQEYGHTIVNAGKSRM</sequence>
<dbReference type="SUPFAM" id="SSF51905">
    <property type="entry name" value="FAD/NAD(P)-binding domain"/>
    <property type="match status" value="1"/>
</dbReference>
<dbReference type="AlphaFoldDB" id="F8NUN2"/>
<dbReference type="InterPro" id="IPR050493">
    <property type="entry name" value="FAD-dep_Monooxygenase_BioMet"/>
</dbReference>
<dbReference type="GO" id="GO:0004497">
    <property type="term" value="F:monooxygenase activity"/>
    <property type="evidence" value="ECO:0007669"/>
    <property type="project" value="UniProtKB-KW"/>
</dbReference>
<dbReference type="HOGENOM" id="CLU_009665_19_3_1"/>